<dbReference type="Proteomes" id="UP000244005">
    <property type="component" value="Unassembled WGS sequence"/>
</dbReference>
<accession>A0A2R6X3J2</accession>
<evidence type="ECO:0000313" key="2">
    <source>
        <dbReference type="Proteomes" id="UP000244005"/>
    </source>
</evidence>
<evidence type="ECO:0000313" key="1">
    <source>
        <dbReference type="EMBL" id="PTQ40677.1"/>
    </source>
</evidence>
<reference evidence="2" key="1">
    <citation type="journal article" date="2017" name="Cell">
        <title>Insights into land plant evolution garnered from the Marchantia polymorpha genome.</title>
        <authorList>
            <person name="Bowman J.L."/>
            <person name="Kohchi T."/>
            <person name="Yamato K.T."/>
            <person name="Jenkins J."/>
            <person name="Shu S."/>
            <person name="Ishizaki K."/>
            <person name="Yamaoka S."/>
            <person name="Nishihama R."/>
            <person name="Nakamura Y."/>
            <person name="Berger F."/>
            <person name="Adam C."/>
            <person name="Aki S.S."/>
            <person name="Althoff F."/>
            <person name="Araki T."/>
            <person name="Arteaga-Vazquez M.A."/>
            <person name="Balasubrmanian S."/>
            <person name="Barry K."/>
            <person name="Bauer D."/>
            <person name="Boehm C.R."/>
            <person name="Briginshaw L."/>
            <person name="Caballero-Perez J."/>
            <person name="Catarino B."/>
            <person name="Chen F."/>
            <person name="Chiyoda S."/>
            <person name="Chovatia M."/>
            <person name="Davies K.M."/>
            <person name="Delmans M."/>
            <person name="Demura T."/>
            <person name="Dierschke T."/>
            <person name="Dolan L."/>
            <person name="Dorantes-Acosta A.E."/>
            <person name="Eklund D.M."/>
            <person name="Florent S.N."/>
            <person name="Flores-Sandoval E."/>
            <person name="Fujiyama A."/>
            <person name="Fukuzawa H."/>
            <person name="Galik B."/>
            <person name="Grimanelli D."/>
            <person name="Grimwood J."/>
            <person name="Grossniklaus U."/>
            <person name="Hamada T."/>
            <person name="Haseloff J."/>
            <person name="Hetherington A.J."/>
            <person name="Higo A."/>
            <person name="Hirakawa Y."/>
            <person name="Hundley H.N."/>
            <person name="Ikeda Y."/>
            <person name="Inoue K."/>
            <person name="Inoue S.I."/>
            <person name="Ishida S."/>
            <person name="Jia Q."/>
            <person name="Kakita M."/>
            <person name="Kanazawa T."/>
            <person name="Kawai Y."/>
            <person name="Kawashima T."/>
            <person name="Kennedy M."/>
            <person name="Kinose K."/>
            <person name="Kinoshita T."/>
            <person name="Kohara Y."/>
            <person name="Koide E."/>
            <person name="Komatsu K."/>
            <person name="Kopischke S."/>
            <person name="Kubo M."/>
            <person name="Kyozuka J."/>
            <person name="Lagercrantz U."/>
            <person name="Lin S.S."/>
            <person name="Lindquist E."/>
            <person name="Lipzen A.M."/>
            <person name="Lu C.W."/>
            <person name="De Luna E."/>
            <person name="Martienssen R.A."/>
            <person name="Minamino N."/>
            <person name="Mizutani M."/>
            <person name="Mizutani M."/>
            <person name="Mochizuki N."/>
            <person name="Monte I."/>
            <person name="Mosher R."/>
            <person name="Nagasaki H."/>
            <person name="Nakagami H."/>
            <person name="Naramoto S."/>
            <person name="Nishitani K."/>
            <person name="Ohtani M."/>
            <person name="Okamoto T."/>
            <person name="Okumura M."/>
            <person name="Phillips J."/>
            <person name="Pollak B."/>
            <person name="Reinders A."/>
            <person name="Rovekamp M."/>
            <person name="Sano R."/>
            <person name="Sawa S."/>
            <person name="Schmid M.W."/>
            <person name="Shirakawa M."/>
            <person name="Solano R."/>
            <person name="Spunde A."/>
            <person name="Suetsugu N."/>
            <person name="Sugano S."/>
            <person name="Sugiyama A."/>
            <person name="Sun R."/>
            <person name="Suzuki Y."/>
            <person name="Takenaka M."/>
            <person name="Takezawa D."/>
            <person name="Tomogane H."/>
            <person name="Tsuzuki M."/>
            <person name="Ueda T."/>
            <person name="Umeda M."/>
            <person name="Ward J.M."/>
            <person name="Watanabe Y."/>
            <person name="Yazaki K."/>
            <person name="Yokoyama R."/>
            <person name="Yoshitake Y."/>
            <person name="Yotsui I."/>
            <person name="Zachgo S."/>
            <person name="Schmutz J."/>
        </authorList>
    </citation>
    <scope>NUCLEOTIDE SEQUENCE [LARGE SCALE GENOMIC DNA]</scope>
    <source>
        <strain evidence="2">Tak-1</strain>
    </source>
</reference>
<dbReference type="EMBL" id="KZ772710">
    <property type="protein sequence ID" value="PTQ40677.1"/>
    <property type="molecule type" value="Genomic_DNA"/>
</dbReference>
<keyword evidence="2" id="KW-1185">Reference proteome</keyword>
<proteinExistence type="predicted"/>
<dbReference type="AlphaFoldDB" id="A0A2R6X3J2"/>
<dbReference type="Gramene" id="Mp6g18240.1">
    <property type="protein sequence ID" value="Mp6g18240.1.cds1"/>
    <property type="gene ID" value="Mp6g18240"/>
</dbReference>
<protein>
    <submittedName>
        <fullName evidence="1">Uncharacterized protein</fullName>
    </submittedName>
</protein>
<gene>
    <name evidence="1" type="ORF">MARPO_0038s0033</name>
</gene>
<organism evidence="1 2">
    <name type="scientific">Marchantia polymorpha</name>
    <name type="common">Common liverwort</name>
    <name type="synonym">Marchantia aquatica</name>
    <dbReference type="NCBI Taxonomy" id="3197"/>
    <lineage>
        <taxon>Eukaryota</taxon>
        <taxon>Viridiplantae</taxon>
        <taxon>Streptophyta</taxon>
        <taxon>Embryophyta</taxon>
        <taxon>Marchantiophyta</taxon>
        <taxon>Marchantiopsida</taxon>
        <taxon>Marchantiidae</taxon>
        <taxon>Marchantiales</taxon>
        <taxon>Marchantiaceae</taxon>
        <taxon>Marchantia</taxon>
    </lineage>
</organism>
<sequence>MLSFSDVWLHHRGQFVVGSWPQAVRVEACQVICSRALGNLKNEWSSPWGLPRSHRCWMSERAGFGGFYLSDQSFDMLSCFRTVHFALHKDRITPIQQTTVHLLPCSSVRTTSLVLMIEACPRFLVPISHDHCSLGRLFEHGICVLFYTLQRIIVTQLKMRASSCL</sequence>
<name>A0A2R6X3J2_MARPO</name>